<evidence type="ECO:0000256" key="4">
    <source>
        <dbReference type="ARBA" id="ARBA00022790"/>
    </source>
</evidence>
<evidence type="ECO:0000256" key="3">
    <source>
        <dbReference type="ARBA" id="ARBA00022490"/>
    </source>
</evidence>
<keyword evidence="5" id="KW-0539">Nucleus</keyword>
<evidence type="ECO:0000313" key="7">
    <source>
        <dbReference type="EMBL" id="KAK1327057.1"/>
    </source>
</evidence>
<dbReference type="Gene3D" id="1.25.40.570">
    <property type="match status" value="2"/>
</dbReference>
<dbReference type="InterPro" id="IPR019585">
    <property type="entry name" value="Rpn7/CSN1"/>
</dbReference>
<evidence type="ECO:0000259" key="6">
    <source>
        <dbReference type="Pfam" id="PF01399"/>
    </source>
</evidence>
<comment type="subcellular location">
    <subcellularLocation>
        <location evidence="2">Cytoplasm</location>
    </subcellularLocation>
    <subcellularLocation>
        <location evidence="1">Nucleus</location>
    </subcellularLocation>
</comment>
<keyword evidence="8" id="KW-1185">Reference proteome</keyword>
<dbReference type="Proteomes" id="UP001180020">
    <property type="component" value="Unassembled WGS sequence"/>
</dbReference>
<comment type="caution">
    <text evidence="7">The sequence shown here is derived from an EMBL/GenBank/DDBJ whole genome shotgun (WGS) entry which is preliminary data.</text>
</comment>
<sequence length="202" mass="23521">MYSRQTRIVRLMFVADRCENPATRMEALRMAYEEIKKGEDTRLHREVAQRMIAGRFDLDYELDLEWTNAVDRRAENRKEKLYSDLNSYKYLENLKANLLLDIHLHDHVEALLIRHKAIIQYTHPFISVDFHTMADAFKTSVSGLEKEFEALITDNQIQMCSLVFLNFSNLLHDGVVTNLGNFIAAVGKATQGDQQEGREQRQ</sequence>
<protein>
    <submittedName>
        <fullName evidence="7">COP9 signalosome complex subunit 1</fullName>
    </submittedName>
</protein>
<evidence type="ECO:0000256" key="1">
    <source>
        <dbReference type="ARBA" id="ARBA00004123"/>
    </source>
</evidence>
<reference evidence="7" key="1">
    <citation type="journal article" date="2023" name="Nat. Commun.">
        <title>Diploid and tetraploid genomes of Acorus and the evolution of monocots.</title>
        <authorList>
            <person name="Ma L."/>
            <person name="Liu K.W."/>
            <person name="Li Z."/>
            <person name="Hsiao Y.Y."/>
            <person name="Qi Y."/>
            <person name="Fu T."/>
            <person name="Tang G.D."/>
            <person name="Zhang D."/>
            <person name="Sun W.H."/>
            <person name="Liu D.K."/>
            <person name="Li Y."/>
            <person name="Chen G.Z."/>
            <person name="Liu X.D."/>
            <person name="Liao X.Y."/>
            <person name="Jiang Y.T."/>
            <person name="Yu X."/>
            <person name="Hao Y."/>
            <person name="Huang J."/>
            <person name="Zhao X.W."/>
            <person name="Ke S."/>
            <person name="Chen Y.Y."/>
            <person name="Wu W.L."/>
            <person name="Hsu J.L."/>
            <person name="Lin Y.F."/>
            <person name="Huang M.D."/>
            <person name="Li C.Y."/>
            <person name="Huang L."/>
            <person name="Wang Z.W."/>
            <person name="Zhao X."/>
            <person name="Zhong W.Y."/>
            <person name="Peng D.H."/>
            <person name="Ahmad S."/>
            <person name="Lan S."/>
            <person name="Zhang J.S."/>
            <person name="Tsai W.C."/>
            <person name="Van de Peer Y."/>
            <person name="Liu Z.J."/>
        </authorList>
    </citation>
    <scope>NUCLEOTIDE SEQUENCE</scope>
    <source>
        <strain evidence="7">CP</strain>
    </source>
</reference>
<dbReference type="EMBL" id="JAUJYO010000001">
    <property type="protein sequence ID" value="KAK1327057.1"/>
    <property type="molecule type" value="Genomic_DNA"/>
</dbReference>
<dbReference type="GO" id="GO:0005737">
    <property type="term" value="C:cytoplasm"/>
    <property type="evidence" value="ECO:0007669"/>
    <property type="project" value="UniProtKB-SubCell"/>
</dbReference>
<dbReference type="PANTHER" id="PTHR14145">
    <property type="entry name" value="26S PROTESOME SUBUNIT 6"/>
    <property type="match status" value="1"/>
</dbReference>
<evidence type="ECO:0000256" key="5">
    <source>
        <dbReference type="ARBA" id="ARBA00023242"/>
    </source>
</evidence>
<evidence type="ECO:0000256" key="2">
    <source>
        <dbReference type="ARBA" id="ARBA00004496"/>
    </source>
</evidence>
<dbReference type="Pfam" id="PF01399">
    <property type="entry name" value="PCI"/>
    <property type="match status" value="1"/>
</dbReference>
<dbReference type="AlphaFoldDB" id="A0AAV9FMS8"/>
<evidence type="ECO:0000313" key="8">
    <source>
        <dbReference type="Proteomes" id="UP001180020"/>
    </source>
</evidence>
<keyword evidence="3" id="KW-0963">Cytoplasm</keyword>
<organism evidence="7 8">
    <name type="scientific">Acorus calamus</name>
    <name type="common">Sweet flag</name>
    <dbReference type="NCBI Taxonomy" id="4465"/>
    <lineage>
        <taxon>Eukaryota</taxon>
        <taxon>Viridiplantae</taxon>
        <taxon>Streptophyta</taxon>
        <taxon>Embryophyta</taxon>
        <taxon>Tracheophyta</taxon>
        <taxon>Spermatophyta</taxon>
        <taxon>Magnoliopsida</taxon>
        <taxon>Liliopsida</taxon>
        <taxon>Acoraceae</taxon>
        <taxon>Acorus</taxon>
    </lineage>
</organism>
<gene>
    <name evidence="7" type="primary">CSN1</name>
    <name evidence="7" type="ORF">QJS10_CPA01g02420</name>
</gene>
<dbReference type="InterPro" id="IPR000717">
    <property type="entry name" value="PCI_dom"/>
</dbReference>
<proteinExistence type="predicted"/>
<feature type="domain" description="PCI" evidence="6">
    <location>
        <begin position="92"/>
        <end position="158"/>
    </location>
</feature>
<reference evidence="7" key="2">
    <citation type="submission" date="2023-06" db="EMBL/GenBank/DDBJ databases">
        <authorList>
            <person name="Ma L."/>
            <person name="Liu K.-W."/>
            <person name="Li Z."/>
            <person name="Hsiao Y.-Y."/>
            <person name="Qi Y."/>
            <person name="Fu T."/>
            <person name="Tang G."/>
            <person name="Zhang D."/>
            <person name="Sun W.-H."/>
            <person name="Liu D.-K."/>
            <person name="Li Y."/>
            <person name="Chen G.-Z."/>
            <person name="Liu X.-D."/>
            <person name="Liao X.-Y."/>
            <person name="Jiang Y.-T."/>
            <person name="Yu X."/>
            <person name="Hao Y."/>
            <person name="Huang J."/>
            <person name="Zhao X.-W."/>
            <person name="Ke S."/>
            <person name="Chen Y.-Y."/>
            <person name="Wu W.-L."/>
            <person name="Hsu J.-L."/>
            <person name="Lin Y.-F."/>
            <person name="Huang M.-D."/>
            <person name="Li C.-Y."/>
            <person name="Huang L."/>
            <person name="Wang Z.-W."/>
            <person name="Zhao X."/>
            <person name="Zhong W.-Y."/>
            <person name="Peng D.-H."/>
            <person name="Ahmad S."/>
            <person name="Lan S."/>
            <person name="Zhang J.-S."/>
            <person name="Tsai W.-C."/>
            <person name="Van De Peer Y."/>
            <person name="Liu Z.-J."/>
        </authorList>
    </citation>
    <scope>NUCLEOTIDE SEQUENCE</scope>
    <source>
        <strain evidence="7">CP</strain>
        <tissue evidence="7">Leaves</tissue>
    </source>
</reference>
<name>A0AAV9FMS8_ACOCL</name>
<keyword evidence="4" id="KW-0736">Signalosome</keyword>
<dbReference type="GO" id="GO:0008180">
    <property type="term" value="C:COP9 signalosome"/>
    <property type="evidence" value="ECO:0007669"/>
    <property type="project" value="UniProtKB-KW"/>
</dbReference>
<accession>A0AAV9FMS8</accession>
<dbReference type="PANTHER" id="PTHR14145:SF2">
    <property type="entry name" value="COP9 SIGNALOSOME COMPLEX SUBUNIT 1"/>
    <property type="match status" value="1"/>
</dbReference>